<name>A0ABW2V5Z9_9BACL</name>
<evidence type="ECO:0000313" key="5">
    <source>
        <dbReference type="Proteomes" id="UP001596528"/>
    </source>
</evidence>
<evidence type="ECO:0000256" key="1">
    <source>
        <dbReference type="ARBA" id="ARBA00023224"/>
    </source>
</evidence>
<dbReference type="PROSITE" id="PS50111">
    <property type="entry name" value="CHEMOTAXIS_TRANSDUC_2"/>
    <property type="match status" value="1"/>
</dbReference>
<dbReference type="InterPro" id="IPR004089">
    <property type="entry name" value="MCPsignal_dom"/>
</dbReference>
<dbReference type="InterPro" id="IPR012292">
    <property type="entry name" value="Globin/Proto"/>
</dbReference>
<evidence type="ECO:0000313" key="4">
    <source>
        <dbReference type="EMBL" id="MFC7750840.1"/>
    </source>
</evidence>
<dbReference type="Gene3D" id="1.10.287.950">
    <property type="entry name" value="Methyl-accepting chemotaxis protein"/>
    <property type="match status" value="1"/>
</dbReference>
<dbReference type="SUPFAM" id="SSF46458">
    <property type="entry name" value="Globin-like"/>
    <property type="match status" value="1"/>
</dbReference>
<dbReference type="Pfam" id="PF00015">
    <property type="entry name" value="MCPsignal"/>
    <property type="match status" value="1"/>
</dbReference>
<dbReference type="InterPro" id="IPR044398">
    <property type="entry name" value="Globin-sensor_dom"/>
</dbReference>
<feature type="domain" description="Methyl-accepting transducer" evidence="3">
    <location>
        <begin position="165"/>
        <end position="340"/>
    </location>
</feature>
<dbReference type="SMART" id="SM00283">
    <property type="entry name" value="MA"/>
    <property type="match status" value="1"/>
</dbReference>
<keyword evidence="1 2" id="KW-0807">Transducer</keyword>
<reference evidence="5" key="1">
    <citation type="journal article" date="2019" name="Int. J. Syst. Evol. Microbiol.">
        <title>The Global Catalogue of Microorganisms (GCM) 10K type strain sequencing project: providing services to taxonomists for standard genome sequencing and annotation.</title>
        <authorList>
            <consortium name="The Broad Institute Genomics Platform"/>
            <consortium name="The Broad Institute Genome Sequencing Center for Infectious Disease"/>
            <person name="Wu L."/>
            <person name="Ma J."/>
        </authorList>
    </citation>
    <scope>NUCLEOTIDE SEQUENCE [LARGE SCALE GENOMIC DNA]</scope>
    <source>
        <strain evidence="5">JCM 18657</strain>
    </source>
</reference>
<dbReference type="PANTHER" id="PTHR32089">
    <property type="entry name" value="METHYL-ACCEPTING CHEMOTAXIS PROTEIN MCPB"/>
    <property type="match status" value="1"/>
</dbReference>
<dbReference type="InterPro" id="IPR039379">
    <property type="entry name" value="Protoglobin_sensor_dom"/>
</dbReference>
<sequence length="340" mass="38496">MISLTDAKRKKQLQYIGLSETDLALLKSHEADFKQIVRQLVDELYDRLMKEPELAEIINRYSTLERLKQTQEWYFLSLASGVIDDEYIAKRLYVGKVHSKIGLTTDWYLGTYMLYLDLATAHFGKLRSGDWSKLIWSLSKMFNLDSQLVLEAYEQDEKAKIEKLVDRQSDLLMGISTAVQDLAAMMMELSGSSEAVAEAAIRTAEAQEKTHEQVIGLNVEIQDIQGIGTMMKEFSDQTHLLGLNAAIEAARAGENGRGFEVVANEVRKLASNSKEALEQIHNKLLNIRKVLDTVRSESERTSDYARTQAASAEELASFVKMIEKVTSELEELKDREFVIS</sequence>
<dbReference type="CDD" id="cd01068">
    <property type="entry name" value="globin_sensor"/>
    <property type="match status" value="1"/>
</dbReference>
<keyword evidence="5" id="KW-1185">Reference proteome</keyword>
<dbReference type="InterPro" id="IPR009050">
    <property type="entry name" value="Globin-like_sf"/>
</dbReference>
<dbReference type="Pfam" id="PF11563">
    <property type="entry name" value="Protoglobin"/>
    <property type="match status" value="1"/>
</dbReference>
<organism evidence="4 5">
    <name type="scientific">Paenibacillus thermoaerophilus</name>
    <dbReference type="NCBI Taxonomy" id="1215385"/>
    <lineage>
        <taxon>Bacteria</taxon>
        <taxon>Bacillati</taxon>
        <taxon>Bacillota</taxon>
        <taxon>Bacilli</taxon>
        <taxon>Bacillales</taxon>
        <taxon>Paenibacillaceae</taxon>
        <taxon>Paenibacillus</taxon>
    </lineage>
</organism>
<dbReference type="Gene3D" id="1.10.490.10">
    <property type="entry name" value="Globins"/>
    <property type="match status" value="1"/>
</dbReference>
<evidence type="ECO:0000256" key="2">
    <source>
        <dbReference type="PROSITE-ProRule" id="PRU00284"/>
    </source>
</evidence>
<dbReference type="PANTHER" id="PTHR32089:SF112">
    <property type="entry name" value="LYSOZYME-LIKE PROTEIN-RELATED"/>
    <property type="match status" value="1"/>
</dbReference>
<comment type="caution">
    <text evidence="4">The sequence shown here is derived from an EMBL/GenBank/DDBJ whole genome shotgun (WGS) entry which is preliminary data.</text>
</comment>
<dbReference type="SUPFAM" id="SSF58104">
    <property type="entry name" value="Methyl-accepting chemotaxis protein (MCP) signaling domain"/>
    <property type="match status" value="1"/>
</dbReference>
<gene>
    <name evidence="4" type="ORF">ACFQWB_13005</name>
</gene>
<protein>
    <submittedName>
        <fullName evidence="4">Protoglobin domain-containing protein</fullName>
    </submittedName>
</protein>
<dbReference type="Proteomes" id="UP001596528">
    <property type="component" value="Unassembled WGS sequence"/>
</dbReference>
<dbReference type="RefSeq" id="WP_138789083.1">
    <property type="nucleotide sequence ID" value="NZ_JBHTGQ010000028.1"/>
</dbReference>
<proteinExistence type="predicted"/>
<dbReference type="EMBL" id="JBHTGQ010000028">
    <property type="protein sequence ID" value="MFC7750840.1"/>
    <property type="molecule type" value="Genomic_DNA"/>
</dbReference>
<evidence type="ECO:0000259" key="3">
    <source>
        <dbReference type="PROSITE" id="PS50111"/>
    </source>
</evidence>
<accession>A0ABW2V5Z9</accession>